<evidence type="ECO:0000313" key="3">
    <source>
        <dbReference type="Proteomes" id="UP000193922"/>
    </source>
</evidence>
<reference evidence="2 3" key="1">
    <citation type="submission" date="2016-07" db="EMBL/GenBank/DDBJ databases">
        <title>Pervasive Adenine N6-methylation of Active Genes in Fungi.</title>
        <authorList>
            <consortium name="DOE Joint Genome Institute"/>
            <person name="Mondo S.J."/>
            <person name="Dannebaum R.O."/>
            <person name="Kuo R.C."/>
            <person name="Labutti K."/>
            <person name="Haridas S."/>
            <person name="Kuo A."/>
            <person name="Salamov A."/>
            <person name="Ahrendt S.R."/>
            <person name="Lipzen A."/>
            <person name="Sullivan W."/>
            <person name="Andreopoulos W.B."/>
            <person name="Clum A."/>
            <person name="Lindquist E."/>
            <person name="Daum C."/>
            <person name="Ramamoorthy G.K."/>
            <person name="Gryganskyi A."/>
            <person name="Culley D."/>
            <person name="Magnuson J.K."/>
            <person name="James T.Y."/>
            <person name="O'Malley M.A."/>
            <person name="Stajich J.E."/>
            <person name="Spatafora J.W."/>
            <person name="Visel A."/>
            <person name="Grigoriev I.V."/>
        </authorList>
    </citation>
    <scope>NUCLEOTIDE SEQUENCE [LARGE SCALE GENOMIC DNA]</scope>
    <source>
        <strain evidence="2 3">ATCC 12442</strain>
    </source>
</reference>
<sequence>MSLKPFRIPETRLIVASDLVVQVTLTFRTDDDEELSYRYAHDMELQSLVQTSVVSLVNCGYTNGVARGPGFVLHQMRKKWPIGKRYIFTRDGEPLHSSQHKYFFQLEFVDDQQTSDQVPALEVVELRGAPVSPSASSIAGSVIEGLDALPLPPVAPLGYGEQLDETAYNGLQAPVVERRRGSDVSMRGAASPGIRNQLMARDGEAMDVSPRSAGRVRRLVQHSIQQPAHFSPRQPQQPAHFSPRRYQPQSPPTSPRLRRPTSRSSTVSMSEPRSGRPPVPPDGAAQRTPGSAHQRQRPAHSSWYRPLHGVSPLSRQPKSLSSEVEFLSAREESFQESSHEILRDPHAIGDAQPREAVTSKFKRKMLHPVDLRRSSRRRSSLSREIPVLESDTDVNTSDFTNIDTPAAPTPDRGSSLKVRMLAAPQSRISRGSLRSRGLSGASQQSRASTNSHHRQTEDEEDGQASTVALTGTGSTSSVGSVAASPHCQAELPHSPPVSKPPRAAPTRAMTASDIQPTKSSLWSRLRAPFGGRVDKSPIRPSVRERIAAFNSMDQLGTDNSHTFAARPQSTESTYAFIGSNSRRSSLISPVGVRAESRTGGSTRTASPAQSNTSMVSARVQEAINLFTGTTPDKDTGALVGGRRSATSGVKHAKPVDYDDDFISPTKRQRAHTQDEYRMAYASNKPDRSMGASSGVGGLNPVTLVQRMAQRYPRP</sequence>
<dbReference type="Proteomes" id="UP000193922">
    <property type="component" value="Unassembled WGS sequence"/>
</dbReference>
<accession>A0A1Y1W7D1</accession>
<proteinExistence type="predicted"/>
<feature type="region of interest" description="Disordered" evidence="1">
    <location>
        <begin position="368"/>
        <end position="519"/>
    </location>
</feature>
<feature type="compositionally biased region" description="Polar residues" evidence="1">
    <location>
        <begin position="222"/>
        <end position="239"/>
    </location>
</feature>
<dbReference type="AlphaFoldDB" id="A0A1Y1W7D1"/>
<dbReference type="RefSeq" id="XP_040742786.1">
    <property type="nucleotide sequence ID" value="XM_040885584.1"/>
</dbReference>
<dbReference type="STRING" id="61395.A0A1Y1W7D1"/>
<feature type="compositionally biased region" description="Low complexity" evidence="1">
    <location>
        <begin position="426"/>
        <end position="442"/>
    </location>
</feature>
<keyword evidence="3" id="KW-1185">Reference proteome</keyword>
<gene>
    <name evidence="2" type="ORF">DL89DRAFT_258139</name>
</gene>
<feature type="compositionally biased region" description="Low complexity" evidence="1">
    <location>
        <begin position="262"/>
        <end position="272"/>
    </location>
</feature>
<feature type="region of interest" description="Disordered" evidence="1">
    <location>
        <begin position="587"/>
        <end position="614"/>
    </location>
</feature>
<feature type="compositionally biased region" description="Low complexity" evidence="1">
    <location>
        <begin position="464"/>
        <end position="484"/>
    </location>
</feature>
<name>A0A1Y1W7D1_9FUNG</name>
<comment type="caution">
    <text evidence="2">The sequence shown here is derived from an EMBL/GenBank/DDBJ whole genome shotgun (WGS) entry which is preliminary data.</text>
</comment>
<evidence type="ECO:0000313" key="2">
    <source>
        <dbReference type="EMBL" id="ORX69054.1"/>
    </source>
</evidence>
<feature type="compositionally biased region" description="Pro residues" evidence="1">
    <location>
        <begin position="493"/>
        <end position="503"/>
    </location>
</feature>
<dbReference type="EMBL" id="MCFD01000008">
    <property type="protein sequence ID" value="ORX69054.1"/>
    <property type="molecule type" value="Genomic_DNA"/>
</dbReference>
<feature type="compositionally biased region" description="Polar residues" evidence="1">
    <location>
        <begin position="393"/>
        <end position="403"/>
    </location>
</feature>
<evidence type="ECO:0000256" key="1">
    <source>
        <dbReference type="SAM" id="MobiDB-lite"/>
    </source>
</evidence>
<protein>
    <submittedName>
        <fullName evidence="2">Uncharacterized protein</fullName>
    </submittedName>
</protein>
<feature type="region of interest" description="Disordered" evidence="1">
    <location>
        <begin position="634"/>
        <end position="714"/>
    </location>
</feature>
<feature type="compositionally biased region" description="Polar residues" evidence="1">
    <location>
        <begin position="598"/>
        <end position="614"/>
    </location>
</feature>
<organism evidence="2 3">
    <name type="scientific">Linderina pennispora</name>
    <dbReference type="NCBI Taxonomy" id="61395"/>
    <lineage>
        <taxon>Eukaryota</taxon>
        <taxon>Fungi</taxon>
        <taxon>Fungi incertae sedis</taxon>
        <taxon>Zoopagomycota</taxon>
        <taxon>Kickxellomycotina</taxon>
        <taxon>Kickxellomycetes</taxon>
        <taxon>Kickxellales</taxon>
        <taxon>Kickxellaceae</taxon>
        <taxon>Linderina</taxon>
    </lineage>
</organism>
<dbReference type="GeneID" id="63802232"/>
<feature type="region of interest" description="Disordered" evidence="1">
    <location>
        <begin position="179"/>
        <end position="319"/>
    </location>
</feature>
<dbReference type="OrthoDB" id="2313105at2759"/>